<accession>A0A0D3J3N7</accession>
<dbReference type="HOGENOM" id="CLU_1753123_0_0_1"/>
<evidence type="ECO:0000313" key="1">
    <source>
        <dbReference type="EnsemblProtists" id="EOD18122"/>
    </source>
</evidence>
<reference evidence="1" key="2">
    <citation type="submission" date="2024-10" db="UniProtKB">
        <authorList>
            <consortium name="EnsemblProtists"/>
        </authorList>
    </citation>
    <scope>IDENTIFICATION</scope>
</reference>
<sequence length="149" mass="16367">MPPKRSTERSTSCCTAVMVSIIDAFTLHRVPPCVPELVGDGGFRPSTLYMDMGWPKGSYRIIIPSTTLAYTATVPCTGAVPSRPPARRPAPPCLDAGSIRCVAAGDTARCGEWHVRWRALLRGRRRLGRGRGWSRAWVGRGQSQKMERS</sequence>
<dbReference type="RefSeq" id="XP_005770551.1">
    <property type="nucleotide sequence ID" value="XM_005770494.1"/>
</dbReference>
<dbReference type="GeneID" id="19046123"/>
<name>A0A0D3J3N7_EMIH1</name>
<dbReference type="PaxDb" id="2903-EOD18122"/>
<evidence type="ECO:0000313" key="2">
    <source>
        <dbReference type="Proteomes" id="UP000013827"/>
    </source>
</evidence>
<dbReference type="Proteomes" id="UP000013827">
    <property type="component" value="Unassembled WGS sequence"/>
</dbReference>
<protein>
    <submittedName>
        <fullName evidence="1">Uncharacterized protein</fullName>
    </submittedName>
</protein>
<keyword evidence="2" id="KW-1185">Reference proteome</keyword>
<dbReference type="EnsemblProtists" id="EOD18122">
    <property type="protein sequence ID" value="EOD18122"/>
    <property type="gene ID" value="EMIHUDRAFT_447943"/>
</dbReference>
<proteinExistence type="predicted"/>
<organism evidence="1 2">
    <name type="scientific">Emiliania huxleyi (strain CCMP1516)</name>
    <dbReference type="NCBI Taxonomy" id="280463"/>
    <lineage>
        <taxon>Eukaryota</taxon>
        <taxon>Haptista</taxon>
        <taxon>Haptophyta</taxon>
        <taxon>Prymnesiophyceae</taxon>
        <taxon>Isochrysidales</taxon>
        <taxon>Noelaerhabdaceae</taxon>
        <taxon>Emiliania</taxon>
    </lineage>
</organism>
<dbReference type="KEGG" id="ehx:EMIHUDRAFT_447943"/>
<reference evidence="2" key="1">
    <citation type="journal article" date="2013" name="Nature">
        <title>Pan genome of the phytoplankton Emiliania underpins its global distribution.</title>
        <authorList>
            <person name="Read B.A."/>
            <person name="Kegel J."/>
            <person name="Klute M.J."/>
            <person name="Kuo A."/>
            <person name="Lefebvre S.C."/>
            <person name="Maumus F."/>
            <person name="Mayer C."/>
            <person name="Miller J."/>
            <person name="Monier A."/>
            <person name="Salamov A."/>
            <person name="Young J."/>
            <person name="Aguilar M."/>
            <person name="Claverie J.M."/>
            <person name="Frickenhaus S."/>
            <person name="Gonzalez K."/>
            <person name="Herman E.K."/>
            <person name="Lin Y.C."/>
            <person name="Napier J."/>
            <person name="Ogata H."/>
            <person name="Sarno A.F."/>
            <person name="Shmutz J."/>
            <person name="Schroeder D."/>
            <person name="de Vargas C."/>
            <person name="Verret F."/>
            <person name="von Dassow P."/>
            <person name="Valentin K."/>
            <person name="Van de Peer Y."/>
            <person name="Wheeler G."/>
            <person name="Dacks J.B."/>
            <person name="Delwiche C.F."/>
            <person name="Dyhrman S.T."/>
            <person name="Glockner G."/>
            <person name="John U."/>
            <person name="Richards T."/>
            <person name="Worden A.Z."/>
            <person name="Zhang X."/>
            <person name="Grigoriev I.V."/>
            <person name="Allen A.E."/>
            <person name="Bidle K."/>
            <person name="Borodovsky M."/>
            <person name="Bowler C."/>
            <person name="Brownlee C."/>
            <person name="Cock J.M."/>
            <person name="Elias M."/>
            <person name="Gladyshev V.N."/>
            <person name="Groth M."/>
            <person name="Guda C."/>
            <person name="Hadaegh A."/>
            <person name="Iglesias-Rodriguez M.D."/>
            <person name="Jenkins J."/>
            <person name="Jones B.M."/>
            <person name="Lawson T."/>
            <person name="Leese F."/>
            <person name="Lindquist E."/>
            <person name="Lobanov A."/>
            <person name="Lomsadze A."/>
            <person name="Malik S.B."/>
            <person name="Marsh M.E."/>
            <person name="Mackinder L."/>
            <person name="Mock T."/>
            <person name="Mueller-Roeber B."/>
            <person name="Pagarete A."/>
            <person name="Parker M."/>
            <person name="Probert I."/>
            <person name="Quesneville H."/>
            <person name="Raines C."/>
            <person name="Rensing S.A."/>
            <person name="Riano-Pachon D.M."/>
            <person name="Richier S."/>
            <person name="Rokitta S."/>
            <person name="Shiraiwa Y."/>
            <person name="Soanes D.M."/>
            <person name="van der Giezen M."/>
            <person name="Wahlund T.M."/>
            <person name="Williams B."/>
            <person name="Wilson W."/>
            <person name="Wolfe G."/>
            <person name="Wurch L.L."/>
        </authorList>
    </citation>
    <scope>NUCLEOTIDE SEQUENCE</scope>
</reference>
<dbReference type="AlphaFoldDB" id="A0A0D3J3N7"/>